<dbReference type="InterPro" id="IPR029030">
    <property type="entry name" value="Caspase-like_dom_sf"/>
</dbReference>
<gene>
    <name evidence="3" type="ORF">TVAG_055560</name>
</gene>
<dbReference type="AlphaFoldDB" id="A2EXZ9"/>
<dbReference type="SUPFAM" id="SSF52129">
    <property type="entry name" value="Caspase-like"/>
    <property type="match status" value="1"/>
</dbReference>
<accession>A2EXZ9</accession>
<dbReference type="Pfam" id="PF00656">
    <property type="entry name" value="Peptidase_C14"/>
    <property type="match status" value="1"/>
</dbReference>
<feature type="domain" description="Peptidase C14 caspase" evidence="2">
    <location>
        <begin position="24"/>
        <end position="223"/>
    </location>
</feature>
<sequence>MADEKLSSVVKNITEGDMPNDLDRAALMVINDYNNTKWDLGTGPDNDGYHMSKIFGEYGFNVFYIRNAKKERFLELLDHFFENTKTHLIVYYVGHGTNIKDIDGDEDDGFDEAFFFVNGAVVDDVLIKHLCEKKNPSSVLTLVTDACHSGSIWDIQGGNTKGRTLPKNVISISAASDKQTAKQTVVEKVEQGMFSYNLRKLLRTVPNAKPAEVKKGLKTVLEKFCQTCNIALTSRELLDLPIMKP</sequence>
<evidence type="ECO:0000313" key="3">
    <source>
        <dbReference type="EMBL" id="EAY02467.1"/>
    </source>
</evidence>
<dbReference type="MEROPS" id="C14.A07"/>
<dbReference type="VEuPathDB" id="TrichDB:TVAGG3_0730480"/>
<dbReference type="VEuPathDB" id="TrichDB:TVAG_055560"/>
<dbReference type="KEGG" id="tva:4760307"/>
<name>A2EXZ9_TRIV3</name>
<dbReference type="GO" id="GO:0004197">
    <property type="term" value="F:cysteine-type endopeptidase activity"/>
    <property type="evidence" value="ECO:0000318"/>
    <property type="project" value="GO_Central"/>
</dbReference>
<dbReference type="STRING" id="5722.A2EXZ9"/>
<keyword evidence="4" id="KW-1185">Reference proteome</keyword>
<dbReference type="PANTHER" id="PTHR48104">
    <property type="entry name" value="METACASPASE-4"/>
    <property type="match status" value="1"/>
</dbReference>
<evidence type="ECO:0000259" key="2">
    <source>
        <dbReference type="Pfam" id="PF00656"/>
    </source>
</evidence>
<dbReference type="SMR" id="A2EXZ9"/>
<reference evidence="3" key="1">
    <citation type="submission" date="2006-10" db="EMBL/GenBank/DDBJ databases">
        <authorList>
            <person name="Amadeo P."/>
            <person name="Zhao Q."/>
            <person name="Wortman J."/>
            <person name="Fraser-Liggett C."/>
            <person name="Carlton J."/>
        </authorList>
    </citation>
    <scope>NUCLEOTIDE SEQUENCE</scope>
    <source>
        <strain evidence="3">G3</strain>
    </source>
</reference>
<dbReference type="Proteomes" id="UP000001542">
    <property type="component" value="Unassembled WGS sequence"/>
</dbReference>
<dbReference type="Gene3D" id="3.40.50.1460">
    <property type="match status" value="1"/>
</dbReference>
<dbReference type="InterPro" id="IPR050452">
    <property type="entry name" value="Metacaspase"/>
</dbReference>
<dbReference type="GO" id="GO:0005737">
    <property type="term" value="C:cytoplasm"/>
    <property type="evidence" value="ECO:0000318"/>
    <property type="project" value="GO_Central"/>
</dbReference>
<dbReference type="RefSeq" id="XP_001314706.1">
    <property type="nucleotide sequence ID" value="XM_001314672.1"/>
</dbReference>
<protein>
    <recommendedName>
        <fullName evidence="2">Peptidase C14 caspase domain-containing protein</fullName>
    </recommendedName>
</protein>
<dbReference type="FunCoup" id="A2EXZ9">
    <property type="interactions" value="406"/>
</dbReference>
<proteinExistence type="inferred from homology"/>
<dbReference type="InParanoid" id="A2EXZ9"/>
<dbReference type="GO" id="GO:0006508">
    <property type="term" value="P:proteolysis"/>
    <property type="evidence" value="ECO:0000318"/>
    <property type="project" value="GO_Central"/>
</dbReference>
<comment type="similarity">
    <text evidence="1">Belongs to the peptidase C14B family.</text>
</comment>
<dbReference type="PANTHER" id="PTHR48104:SF30">
    <property type="entry name" value="METACASPASE-1"/>
    <property type="match status" value="1"/>
</dbReference>
<evidence type="ECO:0000313" key="4">
    <source>
        <dbReference type="Proteomes" id="UP000001542"/>
    </source>
</evidence>
<reference evidence="3" key="2">
    <citation type="journal article" date="2007" name="Science">
        <title>Draft genome sequence of the sexually transmitted pathogen Trichomonas vaginalis.</title>
        <authorList>
            <person name="Carlton J.M."/>
            <person name="Hirt R.P."/>
            <person name="Silva J.C."/>
            <person name="Delcher A.L."/>
            <person name="Schatz M."/>
            <person name="Zhao Q."/>
            <person name="Wortman J.R."/>
            <person name="Bidwell S.L."/>
            <person name="Alsmark U.C.M."/>
            <person name="Besteiro S."/>
            <person name="Sicheritz-Ponten T."/>
            <person name="Noel C.J."/>
            <person name="Dacks J.B."/>
            <person name="Foster P.G."/>
            <person name="Simillion C."/>
            <person name="Van de Peer Y."/>
            <person name="Miranda-Saavedra D."/>
            <person name="Barton G.J."/>
            <person name="Westrop G.D."/>
            <person name="Mueller S."/>
            <person name="Dessi D."/>
            <person name="Fiori P.L."/>
            <person name="Ren Q."/>
            <person name="Paulsen I."/>
            <person name="Zhang H."/>
            <person name="Bastida-Corcuera F.D."/>
            <person name="Simoes-Barbosa A."/>
            <person name="Brown M.T."/>
            <person name="Hayes R.D."/>
            <person name="Mukherjee M."/>
            <person name="Okumura C.Y."/>
            <person name="Schneider R."/>
            <person name="Smith A.J."/>
            <person name="Vanacova S."/>
            <person name="Villalvazo M."/>
            <person name="Haas B.J."/>
            <person name="Pertea M."/>
            <person name="Feldblyum T.V."/>
            <person name="Utterback T.R."/>
            <person name="Shu C.L."/>
            <person name="Osoegawa K."/>
            <person name="de Jong P.J."/>
            <person name="Hrdy I."/>
            <person name="Horvathova L."/>
            <person name="Zubacova Z."/>
            <person name="Dolezal P."/>
            <person name="Malik S.B."/>
            <person name="Logsdon J.M. Jr."/>
            <person name="Henze K."/>
            <person name="Gupta A."/>
            <person name="Wang C.C."/>
            <person name="Dunne R.L."/>
            <person name="Upcroft J.A."/>
            <person name="Upcroft P."/>
            <person name="White O."/>
            <person name="Salzberg S.L."/>
            <person name="Tang P."/>
            <person name="Chiu C.-H."/>
            <person name="Lee Y.-S."/>
            <person name="Embley T.M."/>
            <person name="Coombs G.H."/>
            <person name="Mottram J.C."/>
            <person name="Tachezy J."/>
            <person name="Fraser-Liggett C.M."/>
            <person name="Johnson P.J."/>
        </authorList>
    </citation>
    <scope>NUCLEOTIDE SEQUENCE [LARGE SCALE GENOMIC DNA]</scope>
    <source>
        <strain evidence="3">G3</strain>
    </source>
</reference>
<dbReference type="InterPro" id="IPR011600">
    <property type="entry name" value="Pept_C14_caspase"/>
</dbReference>
<dbReference type="OrthoDB" id="3223806at2759"/>
<organism evidence="3 4">
    <name type="scientific">Trichomonas vaginalis (strain ATCC PRA-98 / G3)</name>
    <dbReference type="NCBI Taxonomy" id="412133"/>
    <lineage>
        <taxon>Eukaryota</taxon>
        <taxon>Metamonada</taxon>
        <taxon>Parabasalia</taxon>
        <taxon>Trichomonadida</taxon>
        <taxon>Trichomonadidae</taxon>
        <taxon>Trichomonas</taxon>
    </lineage>
</organism>
<evidence type="ECO:0000256" key="1">
    <source>
        <dbReference type="ARBA" id="ARBA00009005"/>
    </source>
</evidence>
<dbReference type="EMBL" id="DS113535">
    <property type="protein sequence ID" value="EAY02467.1"/>
    <property type="molecule type" value="Genomic_DNA"/>
</dbReference>